<feature type="transmembrane region" description="Helical" evidence="6">
    <location>
        <begin position="55"/>
        <end position="73"/>
    </location>
</feature>
<dbReference type="Pfam" id="PF03379">
    <property type="entry name" value="CcmB"/>
    <property type="match status" value="1"/>
</dbReference>
<feature type="transmembrane region" description="Helical" evidence="6">
    <location>
        <begin position="130"/>
        <end position="153"/>
    </location>
</feature>
<evidence type="ECO:0000256" key="5">
    <source>
        <dbReference type="ARBA" id="ARBA00023136"/>
    </source>
</evidence>
<comment type="caution">
    <text evidence="7">The sequence shown here is derived from an EMBL/GenBank/DDBJ whole genome shotgun (WGS) entry which is preliminary data.</text>
</comment>
<evidence type="ECO:0000313" key="7">
    <source>
        <dbReference type="EMBL" id="MBB4078232.1"/>
    </source>
</evidence>
<dbReference type="RefSeq" id="WP_183494446.1">
    <property type="nucleotide sequence ID" value="NZ_JACIFF010000001.1"/>
</dbReference>
<proteinExistence type="inferred from homology"/>
<evidence type="ECO:0000256" key="2">
    <source>
        <dbReference type="ARBA" id="ARBA00010544"/>
    </source>
</evidence>
<keyword evidence="4 6" id="KW-1133">Transmembrane helix</keyword>
<gene>
    <name evidence="7" type="ORF">GGR28_000833</name>
</gene>
<dbReference type="GO" id="GO:0017004">
    <property type="term" value="P:cytochrome complex assembly"/>
    <property type="evidence" value="ECO:0007669"/>
    <property type="project" value="InterPro"/>
</dbReference>
<evidence type="ECO:0000256" key="3">
    <source>
        <dbReference type="ARBA" id="ARBA00022692"/>
    </source>
</evidence>
<feature type="transmembrane region" description="Helical" evidence="6">
    <location>
        <begin position="23"/>
        <end position="43"/>
    </location>
</feature>
<reference evidence="7 8" key="1">
    <citation type="submission" date="2020-08" db="EMBL/GenBank/DDBJ databases">
        <title>Genomic Encyclopedia of Type Strains, Phase IV (KMG-IV): sequencing the most valuable type-strain genomes for metagenomic binning, comparative biology and taxonomic classification.</title>
        <authorList>
            <person name="Goeker M."/>
        </authorList>
    </citation>
    <scope>NUCLEOTIDE SEQUENCE [LARGE SCALE GENOMIC DNA]</scope>
    <source>
        <strain evidence="7 8">DSM 105137</strain>
    </source>
</reference>
<sequence>MSTVRQIYELLRWEVKLEWRDKYALGSVFLYVVATVVIVYLALGDAIAGQTFNALYWVVLFFGATVAAGRSFLREGGRRHLYYYTLADPLALLFSKLFYNVLVIWLISLLTFGLLSLFASAVVVTHPLPFLLAVVFGGFGLATILTFISALAARAGGNGTLMAILSFPLIVPLLKLMVDAGTYGIGEGINDPFQAVYLTLAVDLLAVAVAVVLFPFVWRD</sequence>
<evidence type="ECO:0000256" key="1">
    <source>
        <dbReference type="ARBA" id="ARBA00004141"/>
    </source>
</evidence>
<evidence type="ECO:0000313" key="8">
    <source>
        <dbReference type="Proteomes" id="UP000576209"/>
    </source>
</evidence>
<keyword evidence="5 6" id="KW-0472">Membrane</keyword>
<feature type="transmembrane region" description="Helical" evidence="6">
    <location>
        <begin position="160"/>
        <end position="178"/>
    </location>
</feature>
<dbReference type="Proteomes" id="UP000576209">
    <property type="component" value="Unassembled WGS sequence"/>
</dbReference>
<dbReference type="AlphaFoldDB" id="A0A840E3B9"/>
<dbReference type="InterPro" id="IPR003544">
    <property type="entry name" value="Cyt_c_biogenesis_CcmB"/>
</dbReference>
<feature type="transmembrane region" description="Helical" evidence="6">
    <location>
        <begin position="97"/>
        <end position="124"/>
    </location>
</feature>
<feature type="transmembrane region" description="Helical" evidence="6">
    <location>
        <begin position="198"/>
        <end position="218"/>
    </location>
</feature>
<dbReference type="EMBL" id="JACIFF010000001">
    <property type="protein sequence ID" value="MBB4078232.1"/>
    <property type="molecule type" value="Genomic_DNA"/>
</dbReference>
<dbReference type="GO" id="GO:0015232">
    <property type="term" value="F:heme transmembrane transporter activity"/>
    <property type="evidence" value="ECO:0007669"/>
    <property type="project" value="InterPro"/>
</dbReference>
<comment type="similarity">
    <text evidence="2">Belongs to the CcmB/CycW/HelB family.</text>
</comment>
<keyword evidence="8" id="KW-1185">Reference proteome</keyword>
<organism evidence="7 8">
    <name type="scientific">Neolewinella aquimaris</name>
    <dbReference type="NCBI Taxonomy" id="1835722"/>
    <lineage>
        <taxon>Bacteria</taxon>
        <taxon>Pseudomonadati</taxon>
        <taxon>Bacteroidota</taxon>
        <taxon>Saprospiria</taxon>
        <taxon>Saprospirales</taxon>
        <taxon>Lewinellaceae</taxon>
        <taxon>Neolewinella</taxon>
    </lineage>
</organism>
<evidence type="ECO:0000256" key="4">
    <source>
        <dbReference type="ARBA" id="ARBA00022989"/>
    </source>
</evidence>
<accession>A0A840E3B9</accession>
<name>A0A840E3B9_9BACT</name>
<comment type="subcellular location">
    <subcellularLocation>
        <location evidence="1">Membrane</location>
        <topology evidence="1">Multi-pass membrane protein</topology>
    </subcellularLocation>
</comment>
<evidence type="ECO:0000256" key="6">
    <source>
        <dbReference type="SAM" id="Phobius"/>
    </source>
</evidence>
<keyword evidence="3 6" id="KW-0812">Transmembrane</keyword>
<dbReference type="GO" id="GO:0016020">
    <property type="term" value="C:membrane"/>
    <property type="evidence" value="ECO:0007669"/>
    <property type="project" value="UniProtKB-SubCell"/>
</dbReference>
<protein>
    <submittedName>
        <fullName evidence="7">Heme exporter protein B</fullName>
    </submittedName>
</protein>